<dbReference type="Gene3D" id="3.40.50.300">
    <property type="entry name" value="P-loop containing nucleotide triphosphate hydrolases"/>
    <property type="match status" value="1"/>
</dbReference>
<dbReference type="PANTHER" id="PTHR30050">
    <property type="entry name" value="CHROMOSOMAL REPLICATION INITIATOR PROTEIN DNAA"/>
    <property type="match status" value="1"/>
</dbReference>
<proteinExistence type="inferred from homology"/>
<dbReference type="InterPro" id="IPR010921">
    <property type="entry name" value="Trp_repressor/repl_initiator"/>
</dbReference>
<comment type="similarity">
    <text evidence="1 8 11">Belongs to the DnaA family.</text>
</comment>
<dbReference type="InterPro" id="IPR013317">
    <property type="entry name" value="DnaA_dom"/>
</dbReference>
<feature type="binding site" evidence="8">
    <location>
        <position position="159"/>
    </location>
    <ligand>
        <name>ATP</name>
        <dbReference type="ChEBI" id="CHEBI:30616"/>
    </ligand>
</feature>
<feature type="region of interest" description="Domain I, interacts with DnaA modulators" evidence="8">
    <location>
        <begin position="1"/>
        <end position="88"/>
    </location>
</feature>
<protein>
    <recommendedName>
        <fullName evidence="8 9">Chromosomal replication initiator protein DnaA</fullName>
    </recommendedName>
</protein>
<dbReference type="PROSITE" id="PS01008">
    <property type="entry name" value="DNAA"/>
    <property type="match status" value="1"/>
</dbReference>
<dbReference type="SMART" id="SM00760">
    <property type="entry name" value="Bac_DnaA_C"/>
    <property type="match status" value="1"/>
</dbReference>
<comment type="domain">
    <text evidence="8">Domain I is involved in oligomerization and binding regulators, domain II is flexibile and of varying length in different bacteria, domain III forms the AAA+ region, while domain IV binds dsDNA.</text>
</comment>
<dbReference type="Proteomes" id="UP000070096">
    <property type="component" value="Unassembled WGS sequence"/>
</dbReference>
<dbReference type="GO" id="GO:0008289">
    <property type="term" value="F:lipid binding"/>
    <property type="evidence" value="ECO:0007669"/>
    <property type="project" value="UniProtKB-KW"/>
</dbReference>
<keyword evidence="3 8" id="KW-0235">DNA replication</keyword>
<dbReference type="InterPro" id="IPR013159">
    <property type="entry name" value="DnaA_C"/>
</dbReference>
<keyword evidence="7 8" id="KW-0238">DNA-binding</keyword>
<dbReference type="GO" id="GO:0006270">
    <property type="term" value="P:DNA replication initiation"/>
    <property type="evidence" value="ECO:0007669"/>
    <property type="project" value="UniProtKB-UniRule"/>
</dbReference>
<dbReference type="GO" id="GO:0003688">
    <property type="term" value="F:DNA replication origin binding"/>
    <property type="evidence" value="ECO:0007669"/>
    <property type="project" value="UniProtKB-UniRule"/>
</dbReference>
<dbReference type="PATRIC" id="fig|1302.21.peg.1830"/>
<accession>A0A139N2M6</accession>
<keyword evidence="6 8" id="KW-0446">Lipid-binding</keyword>
<comment type="caution">
    <text evidence="14">The sequence shown here is derived from an EMBL/GenBank/DDBJ whole genome shotgun (WGS) entry which is preliminary data.</text>
</comment>
<gene>
    <name evidence="8" type="primary">dnaA</name>
    <name evidence="14" type="ORF">SGODD07_01652</name>
</gene>
<dbReference type="InterPro" id="IPR001957">
    <property type="entry name" value="Chromosome_initiator_DnaA"/>
</dbReference>
<dbReference type="PANTHER" id="PTHR30050:SF2">
    <property type="entry name" value="CHROMOSOMAL REPLICATION INITIATOR PROTEIN DNAA"/>
    <property type="match status" value="1"/>
</dbReference>
<dbReference type="InterPro" id="IPR020591">
    <property type="entry name" value="Chromosome_initiator_DnaA-like"/>
</dbReference>
<dbReference type="GO" id="GO:0005886">
    <property type="term" value="C:plasma membrane"/>
    <property type="evidence" value="ECO:0007669"/>
    <property type="project" value="TreeGrafter"/>
</dbReference>
<dbReference type="InterPro" id="IPR003593">
    <property type="entry name" value="AAA+_ATPase"/>
</dbReference>
<sequence>MAQEQEFWARVLELAHTQLKKTTFDFFVAEAKLIKIENNQATIHLDSPVKKLFWEQNLADIILTAGFEIYNDQISALYVFETEERVQEEPVYLTSQQPDLTEKKKSPPLATGLKAKYTFENFVQGDGNQWAKAAALAVADNLGGIYNPLFIYGGPGLGKTHLLNAIGNEVLENTPDARIKYVPAETFINDFLEHLRLGEMDSFKKIYRSLDLLLIDDIQALSKKVSTQEEFFNTFNALHGENKQIVLTSDRSPDYLENLEERLVTRFKWGLTSDITPPNFETRIAILRNKIEEFDLIFPNETIEYLAGQFDSNVRDLEGALKDINLLASMKQIKEITIDIAAEAIRSRKQAGSQLLVIPIDRIQTEVGNFYGVSVKEMKGTRRVQNIVLARQVAMYLTRELTDNSLPKIGREFGGKDHTTVIHAHGKIKSMLEEDDNLRLEIESIKNKIK</sequence>
<dbReference type="SUPFAM" id="SSF52540">
    <property type="entry name" value="P-loop containing nucleoside triphosphate hydrolases"/>
    <property type="match status" value="1"/>
</dbReference>
<evidence type="ECO:0000256" key="11">
    <source>
        <dbReference type="RuleBase" id="RU004227"/>
    </source>
</evidence>
<feature type="binding site" evidence="8">
    <location>
        <position position="156"/>
    </location>
    <ligand>
        <name>ATP</name>
        <dbReference type="ChEBI" id="CHEBI:30616"/>
    </ligand>
</feature>
<dbReference type="Gene3D" id="1.10.1750.10">
    <property type="match status" value="1"/>
</dbReference>
<dbReference type="SMART" id="SM00382">
    <property type="entry name" value="AAA"/>
    <property type="match status" value="1"/>
</dbReference>
<evidence type="ECO:0000259" key="13">
    <source>
        <dbReference type="SMART" id="SM00760"/>
    </source>
</evidence>
<dbReference type="CDD" id="cd06571">
    <property type="entry name" value="Bac_DnaA_C"/>
    <property type="match status" value="1"/>
</dbReference>
<dbReference type="Pfam" id="PF08299">
    <property type="entry name" value="Bac_DnaA_C"/>
    <property type="match status" value="1"/>
</dbReference>
<evidence type="ECO:0000256" key="6">
    <source>
        <dbReference type="ARBA" id="ARBA00023121"/>
    </source>
</evidence>
<dbReference type="GO" id="GO:0006275">
    <property type="term" value="P:regulation of DNA replication"/>
    <property type="evidence" value="ECO:0007669"/>
    <property type="project" value="UniProtKB-UniRule"/>
</dbReference>
<feature type="binding site" evidence="8">
    <location>
        <position position="158"/>
    </location>
    <ligand>
        <name>ATP</name>
        <dbReference type="ChEBI" id="CHEBI:30616"/>
    </ligand>
</feature>
<organism evidence="14 15">
    <name type="scientific">Streptococcus gordonii</name>
    <dbReference type="NCBI Taxonomy" id="1302"/>
    <lineage>
        <taxon>Bacteria</taxon>
        <taxon>Bacillati</taxon>
        <taxon>Bacillota</taxon>
        <taxon>Bacilli</taxon>
        <taxon>Lactobacillales</taxon>
        <taxon>Streptococcaceae</taxon>
        <taxon>Streptococcus</taxon>
    </lineage>
</organism>
<evidence type="ECO:0000256" key="2">
    <source>
        <dbReference type="ARBA" id="ARBA00022490"/>
    </source>
</evidence>
<dbReference type="PRINTS" id="PR00051">
    <property type="entry name" value="DNAA"/>
</dbReference>
<dbReference type="SUPFAM" id="SSF48295">
    <property type="entry name" value="TrpR-like"/>
    <property type="match status" value="1"/>
</dbReference>
<dbReference type="AlphaFoldDB" id="A0A139N2M6"/>
<evidence type="ECO:0000256" key="8">
    <source>
        <dbReference type="HAMAP-Rule" id="MF_00377"/>
    </source>
</evidence>
<feature type="region of interest" description="Domain III, AAA+ region" evidence="8">
    <location>
        <begin position="112"/>
        <end position="328"/>
    </location>
</feature>
<evidence type="ECO:0000256" key="4">
    <source>
        <dbReference type="ARBA" id="ARBA00022741"/>
    </source>
</evidence>
<evidence type="ECO:0000313" key="14">
    <source>
        <dbReference type="EMBL" id="KXT70182.1"/>
    </source>
</evidence>
<feature type="region of interest" description="Domain IV, binds dsDNA" evidence="8">
    <location>
        <begin position="329"/>
        <end position="450"/>
    </location>
</feature>
<dbReference type="EMBL" id="LQRC01000219">
    <property type="protein sequence ID" value="KXT70182.1"/>
    <property type="molecule type" value="Genomic_DNA"/>
</dbReference>
<evidence type="ECO:0000256" key="7">
    <source>
        <dbReference type="ARBA" id="ARBA00023125"/>
    </source>
</evidence>
<feature type="binding site" evidence="8">
    <location>
        <position position="160"/>
    </location>
    <ligand>
        <name>ATP</name>
        <dbReference type="ChEBI" id="CHEBI:30616"/>
    </ligand>
</feature>
<dbReference type="HAMAP" id="MF_00377">
    <property type="entry name" value="DnaA_bact"/>
    <property type="match status" value="1"/>
</dbReference>
<comment type="subcellular location">
    <subcellularLocation>
        <location evidence="8">Cytoplasm</location>
    </subcellularLocation>
</comment>
<dbReference type="FunFam" id="3.40.50.300:FF:000668">
    <property type="entry name" value="Chromosomal replication initiator protein DnaA"/>
    <property type="match status" value="1"/>
</dbReference>
<dbReference type="GO" id="GO:0005737">
    <property type="term" value="C:cytoplasm"/>
    <property type="evidence" value="ECO:0007669"/>
    <property type="project" value="UniProtKB-SubCell"/>
</dbReference>
<evidence type="ECO:0000259" key="12">
    <source>
        <dbReference type="SMART" id="SM00382"/>
    </source>
</evidence>
<dbReference type="InterPro" id="IPR018312">
    <property type="entry name" value="Chromosome_initiator_DnaA_CS"/>
</dbReference>
<feature type="domain" description="AAA+ ATPase" evidence="12">
    <location>
        <begin position="145"/>
        <end position="276"/>
    </location>
</feature>
<comment type="caution">
    <text evidence="8">Lacks conserved residue(s) required for the propagation of feature annotation.</text>
</comment>
<dbReference type="FunFam" id="1.10.1750.10:FF:000002">
    <property type="entry name" value="Chromosomal replication initiator protein DnaA"/>
    <property type="match status" value="1"/>
</dbReference>
<dbReference type="Gene3D" id="3.30.300.180">
    <property type="match status" value="1"/>
</dbReference>
<dbReference type="InterPro" id="IPR027417">
    <property type="entry name" value="P-loop_NTPase"/>
</dbReference>
<reference evidence="14 15" key="1">
    <citation type="submission" date="2016-01" db="EMBL/GenBank/DDBJ databases">
        <title>Highly variable Streptococcus oralis are common among viridans streptococci isolated from primates.</title>
        <authorList>
            <person name="Denapaite D."/>
            <person name="Rieger M."/>
            <person name="Koendgen S."/>
            <person name="Brueckner R."/>
            <person name="Ochigava I."/>
            <person name="Kappeler P."/>
            <person name="Maetz-Rensing K."/>
            <person name="Leendertz F."/>
            <person name="Hakenbeck R."/>
        </authorList>
    </citation>
    <scope>NUCLEOTIDE SEQUENCE [LARGE SCALE GENOMIC DNA]</scope>
    <source>
        <strain evidence="14 15">DD07</strain>
    </source>
</reference>
<dbReference type="NCBIfam" id="TIGR00362">
    <property type="entry name" value="DnaA"/>
    <property type="match status" value="1"/>
</dbReference>
<dbReference type="GO" id="GO:0005524">
    <property type="term" value="F:ATP binding"/>
    <property type="evidence" value="ECO:0007669"/>
    <property type="project" value="UniProtKB-UniRule"/>
</dbReference>
<dbReference type="InterPro" id="IPR038454">
    <property type="entry name" value="DnaA_N_sf"/>
</dbReference>
<evidence type="ECO:0000256" key="9">
    <source>
        <dbReference type="NCBIfam" id="TIGR00362"/>
    </source>
</evidence>
<name>A0A139N2M6_STRGN</name>
<dbReference type="Pfam" id="PF00308">
    <property type="entry name" value="Bac_DnaA"/>
    <property type="match status" value="1"/>
</dbReference>
<evidence type="ECO:0000256" key="10">
    <source>
        <dbReference type="RuleBase" id="RU000577"/>
    </source>
</evidence>
<keyword evidence="4 8" id="KW-0547">Nucleotide-binding</keyword>
<evidence type="ECO:0000313" key="15">
    <source>
        <dbReference type="Proteomes" id="UP000070096"/>
    </source>
</evidence>
<comment type="function">
    <text evidence="8 10">Plays an essential role in the initiation and regulation of chromosomal replication. ATP-DnaA binds to the origin of replication (oriC) to initiate formation of the DNA replication initiation complex once per cell cycle. Binds the DnaA box (a 9 base pair repeat at the origin) and separates the double-stranded (ds)DNA. Forms a right-handed helical filament on oriC DNA; dsDNA binds to the exterior of the filament while single-stranded (ss)DNA is stabiized in the filament's interior. The ATP-DnaA-oriC complex binds and stabilizes one strand of the AT-rich DNA unwinding element (DUE), permitting loading of DNA polymerase. After initiation quickly degrades to an ADP-DnaA complex that is not apt for DNA replication. Binds acidic phospholipids.</text>
</comment>
<comment type="subunit">
    <text evidence="8">Oligomerizes as a right-handed, spiral filament on DNA at oriC.</text>
</comment>
<keyword evidence="2 8" id="KW-0963">Cytoplasm</keyword>
<evidence type="ECO:0000256" key="5">
    <source>
        <dbReference type="ARBA" id="ARBA00022840"/>
    </source>
</evidence>
<evidence type="ECO:0000256" key="1">
    <source>
        <dbReference type="ARBA" id="ARBA00006583"/>
    </source>
</evidence>
<dbReference type="CDD" id="cd00009">
    <property type="entry name" value="AAA"/>
    <property type="match status" value="1"/>
</dbReference>
<feature type="domain" description="Chromosomal replication initiator DnaA C-terminal" evidence="13">
    <location>
        <begin position="359"/>
        <end position="428"/>
    </location>
</feature>
<evidence type="ECO:0000256" key="3">
    <source>
        <dbReference type="ARBA" id="ARBA00022705"/>
    </source>
</evidence>
<keyword evidence="5 8" id="KW-0067">ATP-binding</keyword>
<dbReference type="Gene3D" id="1.10.8.60">
    <property type="match status" value="1"/>
</dbReference>